<dbReference type="InterPro" id="IPR005467">
    <property type="entry name" value="His_kinase_dom"/>
</dbReference>
<dbReference type="Gene3D" id="1.10.10.60">
    <property type="entry name" value="Homeodomain-like"/>
    <property type="match status" value="1"/>
</dbReference>
<keyword evidence="6 17" id="KW-0418">Kinase</keyword>
<feature type="domain" description="Histidine kinase" evidence="15">
    <location>
        <begin position="829"/>
        <end position="1055"/>
    </location>
</feature>
<dbReference type="InterPro" id="IPR004358">
    <property type="entry name" value="Sig_transdc_His_kin-like_C"/>
</dbReference>
<dbReference type="PROSITE" id="PS00041">
    <property type="entry name" value="HTH_ARAC_FAMILY_1"/>
    <property type="match status" value="1"/>
</dbReference>
<keyword evidence="4" id="KW-0808">Transferase</keyword>
<dbReference type="STRING" id="1297750.SAMN05444405_11289"/>
<evidence type="ECO:0000256" key="6">
    <source>
        <dbReference type="ARBA" id="ARBA00022777"/>
    </source>
</evidence>
<dbReference type="SMART" id="SM00342">
    <property type="entry name" value="HTH_ARAC"/>
    <property type="match status" value="1"/>
</dbReference>
<dbReference type="InterPro" id="IPR018062">
    <property type="entry name" value="HTH_AraC-typ_CS"/>
</dbReference>
<evidence type="ECO:0000256" key="8">
    <source>
        <dbReference type="ARBA" id="ARBA00023012"/>
    </source>
</evidence>
<dbReference type="InterPro" id="IPR003594">
    <property type="entry name" value="HATPase_dom"/>
</dbReference>
<dbReference type="Gene3D" id="3.30.565.10">
    <property type="entry name" value="Histidine kinase-like ATPase, C-terminal domain"/>
    <property type="match status" value="1"/>
</dbReference>
<dbReference type="SMART" id="SM00448">
    <property type="entry name" value="REC"/>
    <property type="match status" value="1"/>
</dbReference>
<proteinExistence type="predicted"/>
<keyword evidence="3 12" id="KW-0597">Phosphoprotein</keyword>
<dbReference type="SMART" id="SM00387">
    <property type="entry name" value="HATPase_c"/>
    <property type="match status" value="1"/>
</dbReference>
<dbReference type="Pfam" id="PF00072">
    <property type="entry name" value="Response_reg"/>
    <property type="match status" value="1"/>
</dbReference>
<keyword evidence="8" id="KW-0902">Two-component regulatory system</keyword>
<dbReference type="InterPro" id="IPR036097">
    <property type="entry name" value="HisK_dim/P_sf"/>
</dbReference>
<evidence type="ECO:0000256" key="12">
    <source>
        <dbReference type="PROSITE-ProRule" id="PRU00169"/>
    </source>
</evidence>
<evidence type="ECO:0000256" key="5">
    <source>
        <dbReference type="ARBA" id="ARBA00022741"/>
    </source>
</evidence>
<evidence type="ECO:0000256" key="13">
    <source>
        <dbReference type="SAM" id="Coils"/>
    </source>
</evidence>
<evidence type="ECO:0000256" key="9">
    <source>
        <dbReference type="ARBA" id="ARBA00023015"/>
    </source>
</evidence>
<organism evidence="17 18">
    <name type="scientific">Bacteroides luti</name>
    <dbReference type="NCBI Taxonomy" id="1297750"/>
    <lineage>
        <taxon>Bacteria</taxon>
        <taxon>Pseudomonadati</taxon>
        <taxon>Bacteroidota</taxon>
        <taxon>Bacteroidia</taxon>
        <taxon>Bacteroidales</taxon>
        <taxon>Bacteroidaceae</taxon>
        <taxon>Bacteroides</taxon>
    </lineage>
</organism>
<feature type="domain" description="Response regulatory" evidence="16">
    <location>
        <begin position="1100"/>
        <end position="1215"/>
    </location>
</feature>
<keyword evidence="11" id="KW-0804">Transcription</keyword>
<evidence type="ECO:0000256" key="4">
    <source>
        <dbReference type="ARBA" id="ARBA00022679"/>
    </source>
</evidence>
<evidence type="ECO:0000259" key="15">
    <source>
        <dbReference type="PROSITE" id="PS50109"/>
    </source>
</evidence>
<dbReference type="SMART" id="SM00388">
    <property type="entry name" value="HisKA"/>
    <property type="match status" value="1"/>
</dbReference>
<dbReference type="InterPro" id="IPR011123">
    <property type="entry name" value="Y_Y_Y"/>
</dbReference>
<gene>
    <name evidence="17" type="ORF">SAMN05444405_11289</name>
</gene>
<dbReference type="EMBL" id="FQTV01000012">
    <property type="protein sequence ID" value="SHF70947.1"/>
    <property type="molecule type" value="Genomic_DNA"/>
</dbReference>
<dbReference type="RefSeq" id="WP_073402679.1">
    <property type="nucleotide sequence ID" value="NZ_FQTV01000012.1"/>
</dbReference>
<dbReference type="InterPro" id="IPR018060">
    <property type="entry name" value="HTH_AraC"/>
</dbReference>
<dbReference type="InterPro" id="IPR003661">
    <property type="entry name" value="HisK_dim/P_dom"/>
</dbReference>
<dbReference type="InterPro" id="IPR036890">
    <property type="entry name" value="HATPase_C_sf"/>
</dbReference>
<dbReference type="PROSITE" id="PS50109">
    <property type="entry name" value="HIS_KIN"/>
    <property type="match status" value="1"/>
</dbReference>
<dbReference type="Proteomes" id="UP000184509">
    <property type="component" value="Unassembled WGS sequence"/>
</dbReference>
<dbReference type="EC" id="2.7.13.3" evidence="2"/>
<evidence type="ECO:0000256" key="7">
    <source>
        <dbReference type="ARBA" id="ARBA00022840"/>
    </source>
</evidence>
<feature type="domain" description="HTH araC/xylS-type" evidence="14">
    <location>
        <begin position="1249"/>
        <end position="1348"/>
    </location>
</feature>
<dbReference type="InterPro" id="IPR001789">
    <property type="entry name" value="Sig_transdc_resp-reg_receiver"/>
</dbReference>
<evidence type="ECO:0000313" key="17">
    <source>
        <dbReference type="EMBL" id="SHF70947.1"/>
    </source>
</evidence>
<dbReference type="InterPro" id="IPR013783">
    <property type="entry name" value="Ig-like_fold"/>
</dbReference>
<sequence>MRTTQISIFLLFFFSICGFAQSGKLFTVDKELSSSMVNKVTQDSKGNIWIATEDGLNYYDGAKFLTFKHKKEDKSSIKSNYVISVFNDSQNNLFIGYVNGLQQYDYASGKFTDIPLLSAKNNKPLDAHIHIIYERKNGDILIGTAGHGMFLLKRNNKQAKQVILRSIPSFFITTIQEDKNGNLWIGTEGKGVFCITSGKKQETKQYLNGPGMVNLDISCMCFGPDNKIYVGSLNQGLFSYNALTNSFDVVSYPTKLPIKTLYVNKQHKIMVGTDGKGLKIYDPIYKKFVENKYNIPTFDFTKSKIHSIIEDKAGDLWLGIFQKGVMLLPANRSNFKYIGHKSILKNNIGSNCIMSVCKDHKGVLWIGTDNDGIYSVAPNGEVKSHFSQENGSNVPSTIISLFEDSDQNLWVGSFFQGLAKLNKETGHCEYIQKMSTDCVFSIVEDKSKNLWIGTMGSGIYSMNMKNNQIVHYSSVQGPKYNNKINTLHNRWVSAMLLTRNNKLYIGSFDGIGCLDLKTKNFVSTYNTNKLLSGYIIYTIFEDTKGYIWIGTSEGILCLNPQNQQITSFDMKNGLPSNVICGICGDKQGNLWISTSYGISKYNPIKKTFTNYYADDGLQGNEFSKNALFRDKSGEIIFGGVNGVTSFFPEKITNPAKKLDIRITGFYIHDLAINKGDKSGSYSIIDTAVSEAKDFHLAASDNSFRIEFSAMEFCNPERITFMYALNNDNWNTLLPGENHVSFNNLAPGKYHFKVKAKYYETYSDIKEITIIISPPWYASLGAKIIYFIIIITALYFTRQQILQRRKIKLKFQQQAHAEEINEAKLQFFMNISHEIRTPMTLIISPLQKLITIDKDEERQKLYHTIFRNSKRILALMNQLMDIRKIDKKQMVLKFRETEIVNFTHDLVNIFESQSINKQIKLTFQSDVPELKAWIDPNNYDKIILNLLSNAFKFTPKNGEISTSIHIGENYDKNDKPAHYYEIIISDSGIGIKKEEIERIFERFYQINNSQNNSNIGTGIGLHLTRSLVQLHHGKIWAENNEDGKGCRFIIRLPLGNDFLIPEEIADEAEIADKNNQDNPVMVTETIDNIDNAHLRIKTKYKVLIVEDDEEIRKYLKDELGNEFHITESCNGKEALSLILKKAPDLIISDVMMPEMDGMELCQKIKQNININHIPVILLTAKTREEDNIEGLEVGADSYITKPFSIDIVRKTIQNLIKNRECLKNNLTGKQIQEDKIDKISLKTPDEKLLERIMSVINKNISNIDFSVEILASEVGISRVHLHRKMKELTNQTTRDFIRNTRLQQAASLLKDKNQNISEVAFATGFVNATYFSTAFKELYGMSPKEYMEQNKE</sequence>
<accession>A0A1M5DVC8</accession>
<keyword evidence="9" id="KW-0805">Transcription regulation</keyword>
<evidence type="ECO:0000256" key="2">
    <source>
        <dbReference type="ARBA" id="ARBA00012438"/>
    </source>
</evidence>
<dbReference type="GO" id="GO:0043565">
    <property type="term" value="F:sequence-specific DNA binding"/>
    <property type="evidence" value="ECO:0007669"/>
    <property type="project" value="InterPro"/>
</dbReference>
<evidence type="ECO:0000259" key="16">
    <source>
        <dbReference type="PROSITE" id="PS50110"/>
    </source>
</evidence>
<dbReference type="PROSITE" id="PS50110">
    <property type="entry name" value="RESPONSE_REGULATORY"/>
    <property type="match status" value="1"/>
</dbReference>
<dbReference type="InterPro" id="IPR015943">
    <property type="entry name" value="WD40/YVTN_repeat-like_dom_sf"/>
</dbReference>
<dbReference type="FunFam" id="3.30.565.10:FF:000037">
    <property type="entry name" value="Hybrid sensor histidine kinase/response regulator"/>
    <property type="match status" value="1"/>
</dbReference>
<dbReference type="InterPro" id="IPR009057">
    <property type="entry name" value="Homeodomain-like_sf"/>
</dbReference>
<dbReference type="Gene3D" id="3.40.50.2300">
    <property type="match status" value="1"/>
</dbReference>
<dbReference type="PRINTS" id="PR00344">
    <property type="entry name" value="BCTRLSENSOR"/>
</dbReference>
<dbReference type="Gene3D" id="2.130.10.10">
    <property type="entry name" value="YVTN repeat-like/Quinoprotein amine dehydrogenase"/>
    <property type="match status" value="2"/>
</dbReference>
<dbReference type="Pfam" id="PF12833">
    <property type="entry name" value="HTH_18"/>
    <property type="match status" value="1"/>
</dbReference>
<dbReference type="InterPro" id="IPR011006">
    <property type="entry name" value="CheY-like_superfamily"/>
</dbReference>
<dbReference type="PANTHER" id="PTHR43547:SF2">
    <property type="entry name" value="HYBRID SIGNAL TRANSDUCTION HISTIDINE KINASE C"/>
    <property type="match status" value="1"/>
</dbReference>
<dbReference type="Pfam" id="PF00512">
    <property type="entry name" value="HisKA"/>
    <property type="match status" value="1"/>
</dbReference>
<dbReference type="SUPFAM" id="SSF52172">
    <property type="entry name" value="CheY-like"/>
    <property type="match status" value="1"/>
</dbReference>
<dbReference type="SUPFAM" id="SSF46689">
    <property type="entry name" value="Homeodomain-like"/>
    <property type="match status" value="1"/>
</dbReference>
<dbReference type="CDD" id="cd00082">
    <property type="entry name" value="HisKA"/>
    <property type="match status" value="1"/>
</dbReference>
<name>A0A1M5DVC8_9BACE</name>
<evidence type="ECO:0000313" key="18">
    <source>
        <dbReference type="Proteomes" id="UP000184509"/>
    </source>
</evidence>
<dbReference type="PANTHER" id="PTHR43547">
    <property type="entry name" value="TWO-COMPONENT HISTIDINE KINASE"/>
    <property type="match status" value="1"/>
</dbReference>
<dbReference type="SUPFAM" id="SSF55874">
    <property type="entry name" value="ATPase domain of HSP90 chaperone/DNA topoisomerase II/histidine kinase"/>
    <property type="match status" value="1"/>
</dbReference>
<dbReference type="GO" id="GO:0003700">
    <property type="term" value="F:DNA-binding transcription factor activity"/>
    <property type="evidence" value="ECO:0007669"/>
    <property type="project" value="InterPro"/>
</dbReference>
<feature type="modified residue" description="4-aspartylphosphate" evidence="12">
    <location>
        <position position="1148"/>
    </location>
</feature>
<keyword evidence="7" id="KW-0067">ATP-binding</keyword>
<protein>
    <recommendedName>
        <fullName evidence="2">histidine kinase</fullName>
        <ecNumber evidence="2">2.7.13.3</ecNumber>
    </recommendedName>
</protein>
<evidence type="ECO:0000256" key="1">
    <source>
        <dbReference type="ARBA" id="ARBA00000085"/>
    </source>
</evidence>
<evidence type="ECO:0000259" key="14">
    <source>
        <dbReference type="PROSITE" id="PS01124"/>
    </source>
</evidence>
<keyword evidence="5" id="KW-0547">Nucleotide-binding</keyword>
<dbReference type="Pfam" id="PF02518">
    <property type="entry name" value="HATPase_c"/>
    <property type="match status" value="1"/>
</dbReference>
<dbReference type="Pfam" id="PF07495">
    <property type="entry name" value="Y_Y_Y"/>
    <property type="match status" value="1"/>
</dbReference>
<evidence type="ECO:0000256" key="3">
    <source>
        <dbReference type="ARBA" id="ARBA00022553"/>
    </source>
</evidence>
<dbReference type="OrthoDB" id="717811at2"/>
<dbReference type="SUPFAM" id="SSF63829">
    <property type="entry name" value="Calcium-dependent phosphotriesterase"/>
    <property type="match status" value="3"/>
</dbReference>
<dbReference type="FunFam" id="3.40.50.2300:FF:000138">
    <property type="entry name" value="Two-component system sensor histidine kinase/response regulator"/>
    <property type="match status" value="1"/>
</dbReference>
<reference evidence="17 18" key="1">
    <citation type="submission" date="2016-11" db="EMBL/GenBank/DDBJ databases">
        <authorList>
            <person name="Jaros S."/>
            <person name="Januszkiewicz K."/>
            <person name="Wedrychowicz H."/>
        </authorList>
    </citation>
    <scope>NUCLEOTIDE SEQUENCE [LARGE SCALE GENOMIC DNA]</scope>
    <source>
        <strain evidence="17 18">DSM 26991</strain>
    </source>
</reference>
<dbReference type="PROSITE" id="PS01124">
    <property type="entry name" value="HTH_ARAC_FAMILY_2"/>
    <property type="match status" value="1"/>
</dbReference>
<keyword evidence="10" id="KW-0238">DNA-binding</keyword>
<dbReference type="InterPro" id="IPR011110">
    <property type="entry name" value="Reg_prop"/>
</dbReference>
<dbReference type="CDD" id="cd00075">
    <property type="entry name" value="HATPase"/>
    <property type="match status" value="1"/>
</dbReference>
<dbReference type="GO" id="GO:0000155">
    <property type="term" value="F:phosphorelay sensor kinase activity"/>
    <property type="evidence" value="ECO:0007669"/>
    <property type="project" value="InterPro"/>
</dbReference>
<keyword evidence="13" id="KW-0175">Coiled coil</keyword>
<evidence type="ECO:0000256" key="10">
    <source>
        <dbReference type="ARBA" id="ARBA00023125"/>
    </source>
</evidence>
<dbReference type="GO" id="GO:0005524">
    <property type="term" value="F:ATP binding"/>
    <property type="evidence" value="ECO:0007669"/>
    <property type="project" value="UniProtKB-KW"/>
</dbReference>
<dbReference type="SUPFAM" id="SSF47384">
    <property type="entry name" value="Homodimeric domain of signal transducing histidine kinase"/>
    <property type="match status" value="1"/>
</dbReference>
<feature type="coiled-coil region" evidence="13">
    <location>
        <begin position="1204"/>
        <end position="1231"/>
    </location>
</feature>
<dbReference type="CDD" id="cd17574">
    <property type="entry name" value="REC_OmpR"/>
    <property type="match status" value="1"/>
</dbReference>
<dbReference type="Gene3D" id="2.60.40.10">
    <property type="entry name" value="Immunoglobulins"/>
    <property type="match status" value="1"/>
</dbReference>
<dbReference type="Gene3D" id="1.10.287.130">
    <property type="match status" value="1"/>
</dbReference>
<comment type="catalytic activity">
    <reaction evidence="1">
        <text>ATP + protein L-histidine = ADP + protein N-phospho-L-histidine.</text>
        <dbReference type="EC" id="2.7.13.3"/>
    </reaction>
</comment>
<keyword evidence="18" id="KW-1185">Reference proteome</keyword>
<dbReference type="Pfam" id="PF07494">
    <property type="entry name" value="Reg_prop"/>
    <property type="match status" value="7"/>
</dbReference>
<evidence type="ECO:0000256" key="11">
    <source>
        <dbReference type="ARBA" id="ARBA00023163"/>
    </source>
</evidence>